<evidence type="ECO:0000256" key="1">
    <source>
        <dbReference type="SAM" id="Phobius"/>
    </source>
</evidence>
<name>A0A0M5JG31_9BACI</name>
<evidence type="ECO:0000259" key="2">
    <source>
        <dbReference type="Pfam" id="PF13038"/>
    </source>
</evidence>
<feature type="transmembrane region" description="Helical" evidence="1">
    <location>
        <begin position="67"/>
        <end position="88"/>
    </location>
</feature>
<accession>A0A0M5JG31</accession>
<gene>
    <name evidence="3" type="ORF">AM592_03325</name>
</gene>
<evidence type="ECO:0000313" key="3">
    <source>
        <dbReference type="EMBL" id="ALC80727.1"/>
    </source>
</evidence>
<dbReference type="Proteomes" id="UP000067625">
    <property type="component" value="Chromosome"/>
</dbReference>
<protein>
    <recommendedName>
        <fullName evidence="2">DUF3899 domain-containing protein</fullName>
    </recommendedName>
</protein>
<evidence type="ECO:0000313" key="4">
    <source>
        <dbReference type="Proteomes" id="UP000067625"/>
    </source>
</evidence>
<keyword evidence="1" id="KW-1133">Transmembrane helix</keyword>
<keyword evidence="4" id="KW-1185">Reference proteome</keyword>
<keyword evidence="1" id="KW-0812">Transmembrane</keyword>
<sequence>MFLVSFLLILPSLSYIVFRGGFFKGISYSFRRLFTQKERDMYGELTGESPESNQSSSQNTKEFMKTLGVTGFVLFAIMLVLLMVYYFLET</sequence>
<keyword evidence="1" id="KW-0472">Membrane</keyword>
<dbReference type="EMBL" id="CP012600">
    <property type="protein sequence ID" value="ALC80727.1"/>
    <property type="molecule type" value="Genomic_DNA"/>
</dbReference>
<organism evidence="3 4">
    <name type="scientific">Bacillus gobiensis</name>
    <dbReference type="NCBI Taxonomy" id="1441095"/>
    <lineage>
        <taxon>Bacteria</taxon>
        <taxon>Bacillati</taxon>
        <taxon>Bacillota</taxon>
        <taxon>Bacilli</taxon>
        <taxon>Bacillales</taxon>
        <taxon>Bacillaceae</taxon>
        <taxon>Bacillus</taxon>
    </lineage>
</organism>
<feature type="domain" description="DUF3899" evidence="2">
    <location>
        <begin position="2"/>
        <end position="82"/>
    </location>
</feature>
<dbReference type="InterPro" id="IPR025007">
    <property type="entry name" value="DUF3899"/>
</dbReference>
<dbReference type="Pfam" id="PF13038">
    <property type="entry name" value="DUF3899"/>
    <property type="match status" value="1"/>
</dbReference>
<dbReference type="PATRIC" id="fig|1441095.3.peg.726"/>
<reference evidence="4" key="1">
    <citation type="submission" date="2015-08" db="EMBL/GenBank/DDBJ databases">
        <title>Genome sequencing project for genomic taxonomy and phylogenomics of Bacillus-like bacteria.</title>
        <authorList>
            <person name="Liu B."/>
            <person name="Wang J."/>
            <person name="Zhu Y."/>
            <person name="Liu G."/>
            <person name="Chen Q."/>
            <person name="Chen Z."/>
            <person name="Lan J."/>
            <person name="Che J."/>
            <person name="Ge C."/>
            <person name="Shi H."/>
            <person name="Pan Z."/>
            <person name="Liu X."/>
        </authorList>
    </citation>
    <scope>NUCLEOTIDE SEQUENCE [LARGE SCALE GENOMIC DNA]</scope>
    <source>
        <strain evidence="4">FJAT-4402</strain>
    </source>
</reference>
<dbReference type="AlphaFoldDB" id="A0A0M5JG31"/>
<reference evidence="3 4" key="2">
    <citation type="journal article" date="2016" name="Int. J. Syst. Evol. Microbiol.">
        <title>Bacillus gobiensis sp. nov., isolated from a soil sample.</title>
        <authorList>
            <person name="Liu B."/>
            <person name="Liu G.H."/>
            <person name="Cetin S."/>
            <person name="Schumann P."/>
            <person name="Pan Z.Z."/>
            <person name="Chen Q.Q."/>
        </authorList>
    </citation>
    <scope>NUCLEOTIDE SEQUENCE [LARGE SCALE GENOMIC DNA]</scope>
    <source>
        <strain evidence="3 4">FJAT-4402</strain>
    </source>
</reference>
<proteinExistence type="predicted"/>